<protein>
    <submittedName>
        <fullName evidence="10">Fungal specific transcription factor</fullName>
    </submittedName>
</protein>
<dbReference type="Proteomes" id="UP000092177">
    <property type="component" value="Unassembled WGS sequence"/>
</dbReference>
<evidence type="ECO:0000256" key="7">
    <source>
        <dbReference type="SAM" id="MobiDB-lite"/>
    </source>
</evidence>
<feature type="compositionally biased region" description="Polar residues" evidence="7">
    <location>
        <begin position="293"/>
        <end position="304"/>
    </location>
</feature>
<dbReference type="GO" id="GO:0000976">
    <property type="term" value="F:transcription cis-regulatory region binding"/>
    <property type="evidence" value="ECO:0007669"/>
    <property type="project" value="TreeGrafter"/>
</dbReference>
<comment type="caution">
    <text evidence="10">The sequence shown here is derived from an EMBL/GenBank/DDBJ whole genome shotgun (WGS) entry which is preliminary data.</text>
</comment>
<evidence type="ECO:0000256" key="8">
    <source>
        <dbReference type="SAM" id="Phobius"/>
    </source>
</evidence>
<evidence type="ECO:0000256" key="5">
    <source>
        <dbReference type="ARBA" id="ARBA00023163"/>
    </source>
</evidence>
<dbReference type="PANTHER" id="PTHR31845:SF17">
    <property type="entry name" value="ZN(II)2CYS6 TRANSCRIPTION FACTOR (EUROFUNG)"/>
    <property type="match status" value="1"/>
</dbReference>
<name>A0A1B7Y2W4_COLHI</name>
<dbReference type="Pfam" id="PF00172">
    <property type="entry name" value="Zn_clus"/>
    <property type="match status" value="1"/>
</dbReference>
<dbReference type="InterPro" id="IPR001138">
    <property type="entry name" value="Zn2Cys6_DnaBD"/>
</dbReference>
<keyword evidence="11" id="KW-1185">Reference proteome</keyword>
<keyword evidence="5" id="KW-0804">Transcription</keyword>
<keyword evidence="4" id="KW-0238">DNA-binding</keyword>
<dbReference type="Gene3D" id="4.10.240.10">
    <property type="entry name" value="Zn(2)-C6 fungal-type DNA-binding domain"/>
    <property type="match status" value="1"/>
</dbReference>
<keyword evidence="8" id="KW-1133">Transmembrane helix</keyword>
<dbReference type="GeneID" id="28869548"/>
<comment type="subcellular location">
    <subcellularLocation>
        <location evidence="1">Nucleus</location>
    </subcellularLocation>
</comment>
<dbReference type="InterPro" id="IPR051089">
    <property type="entry name" value="prtT"/>
</dbReference>
<feature type="region of interest" description="Disordered" evidence="7">
    <location>
        <begin position="742"/>
        <end position="779"/>
    </location>
</feature>
<sequence>MTWHGMGWERMGMFKPRNGQKSAPLISKGRWSDACCRGAFFSLWLSLSSLRPPPPLGHLSALFPLSLPPSDTLSRVIVHSSPPVRPPCYCCCCRRRQKKKEGDPENFLPPSDFYPSRIMKRARVDGPDKTPSSASASGVASGQNVNVNNVHLPKISRKIRACQECQNRKIKCGIEPGQNQCARCSRLGLQCVVNKSLQTLLDSENEWKTKMEMQLQTLQASMMEVRRTLNLPQLIPPQQSYQYEAAAAAAAAATTTTGAGMSQSPVNPAGSQCSPGTTTGPSPVRPPDVTAMTRENSPEQTAQDNGEDQAIVSAPMASLFEVTKLRNIRSDPGARVHLHLPSSRAQEPDFIAQGKFSVQEAEHLFSTFRGTLNAYLWGGIALVHDNLTATRMSSPLLTAAILAVTALHEQDEGRAFDICYPTFLELASQTMFDRYHSLDDVRGLCIGAFWLSDISWKVSGLAVRIATELNLHQFCAKALNKGPQHVEKARLWYLLYVCDHHFSIAYGRPPVINEDATITHHEAFLTLPGITQADHRLHSQVGVFIILSSVFHTFGPDTSRQVARDEFEALKRYDADLGRWKLQWETRLVPDKHISKYPAKGVILHYHFARLLLFSICLRGLNPSNPSDQYAMSDERREFINLAIGSASAALELILTDADMRRAVIGVPLYLLTTIAYAAMFLMKVHAQWKAARLDVRYDDVVDLIERVVRLLEETNRCARHVAHYIGRGLSNMLDKFKERGPQMQQHLLQQQQQQQQQQRQYGGGDGQPGQGMPPVWNEGEMSQDWNQWMFSGEMMNNFGMGPEQYPLNMLDLLNSQMPG</sequence>
<reference evidence="11" key="1">
    <citation type="journal article" date="2017" name="BMC Genomics">
        <title>Gapless genome assembly of Colletotrichum higginsianum reveals chromosome structure and association of transposable elements with secondary metabolite gene clusters.</title>
        <authorList>
            <person name="Dallery J.-F."/>
            <person name="Lapalu N."/>
            <person name="Zampounis A."/>
            <person name="Pigne S."/>
            <person name="Luyten I."/>
            <person name="Amselem J."/>
            <person name="Wittenberg A.H.J."/>
            <person name="Zhou S."/>
            <person name="de Queiroz M.V."/>
            <person name="Robin G.P."/>
            <person name="Auger A."/>
            <person name="Hainaut M."/>
            <person name="Henrissat B."/>
            <person name="Kim K.-T."/>
            <person name="Lee Y.-H."/>
            <person name="Lespinet O."/>
            <person name="Schwartz D.C."/>
            <person name="Thon M.R."/>
            <person name="O'Connell R.J."/>
        </authorList>
    </citation>
    <scope>NUCLEOTIDE SEQUENCE [LARGE SCALE GENOMIC DNA]</scope>
    <source>
        <strain evidence="11">IMI 349063</strain>
    </source>
</reference>
<evidence type="ECO:0000256" key="2">
    <source>
        <dbReference type="ARBA" id="ARBA00022723"/>
    </source>
</evidence>
<feature type="transmembrane region" description="Helical" evidence="8">
    <location>
        <begin position="662"/>
        <end position="683"/>
    </location>
</feature>
<keyword evidence="3" id="KW-0805">Transcription regulation</keyword>
<dbReference type="SMART" id="SM00066">
    <property type="entry name" value="GAL4"/>
    <property type="match status" value="1"/>
</dbReference>
<dbReference type="PROSITE" id="PS50048">
    <property type="entry name" value="ZN2_CY6_FUNGAL_2"/>
    <property type="match status" value="1"/>
</dbReference>
<evidence type="ECO:0000313" key="10">
    <source>
        <dbReference type="EMBL" id="OBR06347.1"/>
    </source>
</evidence>
<dbReference type="SMART" id="SM00906">
    <property type="entry name" value="Fungal_trans"/>
    <property type="match status" value="1"/>
</dbReference>
<dbReference type="PANTHER" id="PTHR31845">
    <property type="entry name" value="FINGER DOMAIN PROTEIN, PUTATIVE-RELATED"/>
    <property type="match status" value="1"/>
</dbReference>
<keyword evidence="8" id="KW-0812">Transmembrane</keyword>
<dbReference type="RefSeq" id="XP_018154865.1">
    <property type="nucleotide sequence ID" value="XM_018305441.1"/>
</dbReference>
<evidence type="ECO:0000256" key="6">
    <source>
        <dbReference type="ARBA" id="ARBA00023242"/>
    </source>
</evidence>
<dbReference type="KEGG" id="chig:CH63R_10467"/>
<dbReference type="GO" id="GO:0000981">
    <property type="term" value="F:DNA-binding transcription factor activity, RNA polymerase II-specific"/>
    <property type="evidence" value="ECO:0007669"/>
    <property type="project" value="InterPro"/>
</dbReference>
<keyword evidence="8" id="KW-0472">Membrane</keyword>
<dbReference type="GO" id="GO:0008270">
    <property type="term" value="F:zinc ion binding"/>
    <property type="evidence" value="ECO:0007669"/>
    <property type="project" value="InterPro"/>
</dbReference>
<feature type="compositionally biased region" description="Low complexity" evidence="7">
    <location>
        <begin position="742"/>
        <end position="761"/>
    </location>
</feature>
<dbReference type="InterPro" id="IPR007219">
    <property type="entry name" value="XnlR_reg_dom"/>
</dbReference>
<dbReference type="AlphaFoldDB" id="A0A1B7Y2W4"/>
<dbReference type="OrthoDB" id="4060227at2759"/>
<dbReference type="EMBL" id="LTAN01000007">
    <property type="protein sequence ID" value="OBR06347.1"/>
    <property type="molecule type" value="Genomic_DNA"/>
</dbReference>
<evidence type="ECO:0000259" key="9">
    <source>
        <dbReference type="PROSITE" id="PS50048"/>
    </source>
</evidence>
<proteinExistence type="predicted"/>
<dbReference type="VEuPathDB" id="FungiDB:CH63R_10467"/>
<keyword evidence="6" id="KW-0539">Nucleus</keyword>
<feature type="domain" description="Zn(2)-C6 fungal-type" evidence="9">
    <location>
        <begin position="161"/>
        <end position="193"/>
    </location>
</feature>
<dbReference type="SUPFAM" id="SSF57701">
    <property type="entry name" value="Zn2/Cys6 DNA-binding domain"/>
    <property type="match status" value="1"/>
</dbReference>
<evidence type="ECO:0000256" key="4">
    <source>
        <dbReference type="ARBA" id="ARBA00023125"/>
    </source>
</evidence>
<evidence type="ECO:0000256" key="3">
    <source>
        <dbReference type="ARBA" id="ARBA00023015"/>
    </source>
</evidence>
<dbReference type="CDD" id="cd12148">
    <property type="entry name" value="fungal_TF_MHR"/>
    <property type="match status" value="1"/>
</dbReference>
<feature type="region of interest" description="Disordered" evidence="7">
    <location>
        <begin position="258"/>
        <end position="309"/>
    </location>
</feature>
<dbReference type="InterPro" id="IPR036864">
    <property type="entry name" value="Zn2-C6_fun-type_DNA-bd_sf"/>
</dbReference>
<gene>
    <name evidence="10" type="ORF">CH63R_10467</name>
</gene>
<accession>A0A1B7Y2W4</accession>
<dbReference type="GO" id="GO:0005634">
    <property type="term" value="C:nucleus"/>
    <property type="evidence" value="ECO:0007669"/>
    <property type="project" value="UniProtKB-SubCell"/>
</dbReference>
<dbReference type="GO" id="GO:0006351">
    <property type="term" value="P:DNA-templated transcription"/>
    <property type="evidence" value="ECO:0007669"/>
    <property type="project" value="InterPro"/>
</dbReference>
<organism evidence="10 11">
    <name type="scientific">Colletotrichum higginsianum (strain IMI 349063)</name>
    <name type="common">Crucifer anthracnose fungus</name>
    <dbReference type="NCBI Taxonomy" id="759273"/>
    <lineage>
        <taxon>Eukaryota</taxon>
        <taxon>Fungi</taxon>
        <taxon>Dikarya</taxon>
        <taxon>Ascomycota</taxon>
        <taxon>Pezizomycotina</taxon>
        <taxon>Sordariomycetes</taxon>
        <taxon>Hypocreomycetidae</taxon>
        <taxon>Glomerellales</taxon>
        <taxon>Glomerellaceae</taxon>
        <taxon>Colletotrichum</taxon>
        <taxon>Colletotrichum destructivum species complex</taxon>
    </lineage>
</organism>
<evidence type="ECO:0000256" key="1">
    <source>
        <dbReference type="ARBA" id="ARBA00004123"/>
    </source>
</evidence>
<keyword evidence="2" id="KW-0479">Metal-binding</keyword>
<feature type="compositionally biased region" description="Polar residues" evidence="7">
    <location>
        <begin position="261"/>
        <end position="281"/>
    </location>
</feature>
<dbReference type="CDD" id="cd00067">
    <property type="entry name" value="GAL4"/>
    <property type="match status" value="1"/>
</dbReference>
<evidence type="ECO:0000313" key="11">
    <source>
        <dbReference type="Proteomes" id="UP000092177"/>
    </source>
</evidence>